<feature type="compositionally biased region" description="Basic residues" evidence="1">
    <location>
        <begin position="148"/>
        <end position="158"/>
    </location>
</feature>
<proteinExistence type="predicted"/>
<dbReference type="KEGG" id="ptkz:JDV02_003445"/>
<evidence type="ECO:0000256" key="1">
    <source>
        <dbReference type="SAM" id="MobiDB-lite"/>
    </source>
</evidence>
<protein>
    <submittedName>
        <fullName evidence="2">Uncharacterized protein</fullName>
    </submittedName>
</protein>
<feature type="region of interest" description="Disordered" evidence="1">
    <location>
        <begin position="136"/>
        <end position="160"/>
    </location>
</feature>
<dbReference type="AlphaFoldDB" id="A0A9Q8QD86"/>
<dbReference type="Proteomes" id="UP000829364">
    <property type="component" value="Chromosome 2"/>
</dbReference>
<sequence>MAAATTPTRRTAYIRTIIDHPVPYNDTDWCNLRTWLRFWVGQDAGAIFGTLPKTTTTTSGLRTATTVVDIRHHYVLAYRIASDAFVLDWLIACSVKGNLRLARDDFTVYLSLAQACDPANTELFRRLESESVSVHIVSSGGGGGGASRTRRTSRKKKEKTTTAAAAAAEEAENEEVVEEQDAACVDAVLLSTSDYLLETHLSRARGITPFHSPWRISLRHGHAQPSRAAEESHAYFRGRLQARMGGHTARSCSYPHPKSDAWRRDHACPSCGKRCKRSKGCRTTGEWWVEGMSEEERRWGGGVDTSAPRPPEFEKDWRSLSVEDVVARYSKGWGSRVGWRWQSVDTFSGE</sequence>
<dbReference type="EMBL" id="CP086355">
    <property type="protein sequence ID" value="UNI17066.1"/>
    <property type="molecule type" value="Genomic_DNA"/>
</dbReference>
<gene>
    <name evidence="2" type="ORF">JDV02_003445</name>
</gene>
<reference evidence="2" key="1">
    <citation type="submission" date="2021-11" db="EMBL/GenBank/DDBJ databases">
        <title>Purpureocillium_takamizusanense_genome.</title>
        <authorList>
            <person name="Nguyen N.-H."/>
        </authorList>
    </citation>
    <scope>NUCLEOTIDE SEQUENCE</scope>
    <source>
        <strain evidence="2">PT3</strain>
    </source>
</reference>
<dbReference type="RefSeq" id="XP_047840547.1">
    <property type="nucleotide sequence ID" value="XM_047984573.1"/>
</dbReference>
<accession>A0A9Q8QD86</accession>
<dbReference type="OrthoDB" id="3778483at2759"/>
<keyword evidence="3" id="KW-1185">Reference proteome</keyword>
<name>A0A9Q8QD86_9HYPO</name>
<evidence type="ECO:0000313" key="3">
    <source>
        <dbReference type="Proteomes" id="UP000829364"/>
    </source>
</evidence>
<dbReference type="GeneID" id="72065402"/>
<organism evidence="2 3">
    <name type="scientific">Purpureocillium takamizusanense</name>
    <dbReference type="NCBI Taxonomy" id="2060973"/>
    <lineage>
        <taxon>Eukaryota</taxon>
        <taxon>Fungi</taxon>
        <taxon>Dikarya</taxon>
        <taxon>Ascomycota</taxon>
        <taxon>Pezizomycotina</taxon>
        <taxon>Sordariomycetes</taxon>
        <taxon>Hypocreomycetidae</taxon>
        <taxon>Hypocreales</taxon>
        <taxon>Ophiocordycipitaceae</taxon>
        <taxon>Purpureocillium</taxon>
    </lineage>
</organism>
<evidence type="ECO:0000313" key="2">
    <source>
        <dbReference type="EMBL" id="UNI17066.1"/>
    </source>
</evidence>